<dbReference type="PANTHER" id="PTHR48022:SF45">
    <property type="entry name" value="MAJOR FACILITATOR SUPERFAMILY (MFS) PROFILE DOMAIN-CONTAINING PROTEIN-RELATED"/>
    <property type="match status" value="1"/>
</dbReference>
<keyword evidence="4 6" id="KW-1133">Transmembrane helix</keyword>
<dbReference type="Gene3D" id="1.20.1250.20">
    <property type="entry name" value="MFS general substrate transporter like domains"/>
    <property type="match status" value="1"/>
</dbReference>
<feature type="transmembrane region" description="Helical" evidence="6">
    <location>
        <begin position="12"/>
        <end position="29"/>
    </location>
</feature>
<evidence type="ECO:0000313" key="8">
    <source>
        <dbReference type="EMBL" id="ODM17898.1"/>
    </source>
</evidence>
<keyword evidence="9" id="KW-1185">Reference proteome</keyword>
<feature type="transmembrane region" description="Helical" evidence="6">
    <location>
        <begin position="98"/>
        <end position="118"/>
    </location>
</feature>
<protein>
    <recommendedName>
        <fullName evidence="7">Major facilitator superfamily (MFS) profile domain-containing protein</fullName>
    </recommendedName>
</protein>
<dbReference type="GO" id="GO:0016020">
    <property type="term" value="C:membrane"/>
    <property type="evidence" value="ECO:0007669"/>
    <property type="project" value="UniProtKB-SubCell"/>
</dbReference>
<keyword evidence="3 6" id="KW-0812">Transmembrane</keyword>
<evidence type="ECO:0000256" key="1">
    <source>
        <dbReference type="ARBA" id="ARBA00004141"/>
    </source>
</evidence>
<evidence type="ECO:0000256" key="5">
    <source>
        <dbReference type="ARBA" id="ARBA00023136"/>
    </source>
</evidence>
<dbReference type="InterPro" id="IPR050360">
    <property type="entry name" value="MFS_Sugar_Transporters"/>
</dbReference>
<feature type="transmembrane region" description="Helical" evidence="6">
    <location>
        <begin position="66"/>
        <end position="86"/>
    </location>
</feature>
<dbReference type="InterPro" id="IPR020846">
    <property type="entry name" value="MFS_dom"/>
</dbReference>
<comment type="caution">
    <text evidence="8">The sequence shown here is derived from an EMBL/GenBank/DDBJ whole genome shotgun (WGS) entry which is preliminary data.</text>
</comment>
<dbReference type="PROSITE" id="PS50850">
    <property type="entry name" value="MFS"/>
    <property type="match status" value="1"/>
</dbReference>
<reference evidence="8 9" key="1">
    <citation type="journal article" date="2016" name="BMC Genomics">
        <title>Comparative genomic and transcriptomic analyses of the Fuzhuan brick tea-fermentation fungus Aspergillus cristatus.</title>
        <authorList>
            <person name="Ge Y."/>
            <person name="Wang Y."/>
            <person name="Liu Y."/>
            <person name="Tan Y."/>
            <person name="Ren X."/>
            <person name="Zhang X."/>
            <person name="Hyde K.D."/>
            <person name="Liu Y."/>
            <person name="Liu Z."/>
        </authorList>
    </citation>
    <scope>NUCLEOTIDE SEQUENCE [LARGE SCALE GENOMIC DNA]</scope>
    <source>
        <strain evidence="8 9">GZAAS20.1005</strain>
    </source>
</reference>
<dbReference type="VEuPathDB" id="FungiDB:SI65_06686"/>
<proteinExistence type="inferred from homology"/>
<evidence type="ECO:0000256" key="4">
    <source>
        <dbReference type="ARBA" id="ARBA00022989"/>
    </source>
</evidence>
<sequence>MIFMNFTGSALATARICLILVPAFLLFGYNQSNLGGVLDYRSFVKYFPAINTSTTTGAVRDHNATAQGTVVAVYTLGCLIGSLAMISLGNRIGRRMSILVAAGIATTGLVIQAASYSLPQLVVGRNPESGTEA</sequence>
<evidence type="ECO:0000256" key="2">
    <source>
        <dbReference type="ARBA" id="ARBA00010992"/>
    </source>
</evidence>
<comment type="subcellular location">
    <subcellularLocation>
        <location evidence="1">Membrane</location>
        <topology evidence="1">Multi-pass membrane protein</topology>
    </subcellularLocation>
</comment>
<evidence type="ECO:0000259" key="7">
    <source>
        <dbReference type="PROSITE" id="PS50850"/>
    </source>
</evidence>
<accession>A0A1E3BAJ7</accession>
<dbReference type="EMBL" id="JXNT01000007">
    <property type="protein sequence ID" value="ODM17898.1"/>
    <property type="molecule type" value="Genomic_DNA"/>
</dbReference>
<name>A0A1E3BAJ7_ASPCR</name>
<dbReference type="InterPro" id="IPR036259">
    <property type="entry name" value="MFS_trans_sf"/>
</dbReference>
<dbReference type="OrthoDB" id="4505272at2759"/>
<evidence type="ECO:0000256" key="3">
    <source>
        <dbReference type="ARBA" id="ARBA00022692"/>
    </source>
</evidence>
<comment type="similarity">
    <text evidence="2">Belongs to the major facilitator superfamily. Sugar transporter (TC 2.A.1.1) family.</text>
</comment>
<evidence type="ECO:0000313" key="9">
    <source>
        <dbReference type="Proteomes" id="UP000094569"/>
    </source>
</evidence>
<dbReference type="SUPFAM" id="SSF103473">
    <property type="entry name" value="MFS general substrate transporter"/>
    <property type="match status" value="1"/>
</dbReference>
<dbReference type="Pfam" id="PF00083">
    <property type="entry name" value="Sugar_tr"/>
    <property type="match status" value="1"/>
</dbReference>
<dbReference type="InterPro" id="IPR005828">
    <property type="entry name" value="MFS_sugar_transport-like"/>
</dbReference>
<gene>
    <name evidence="8" type="ORF">SI65_06686</name>
</gene>
<organism evidence="8 9">
    <name type="scientific">Aspergillus cristatus</name>
    <name type="common">Chinese Fuzhuan brick tea-fermentation fungus</name>
    <name type="synonym">Eurotium cristatum</name>
    <dbReference type="NCBI Taxonomy" id="573508"/>
    <lineage>
        <taxon>Eukaryota</taxon>
        <taxon>Fungi</taxon>
        <taxon>Dikarya</taxon>
        <taxon>Ascomycota</taxon>
        <taxon>Pezizomycotina</taxon>
        <taxon>Eurotiomycetes</taxon>
        <taxon>Eurotiomycetidae</taxon>
        <taxon>Eurotiales</taxon>
        <taxon>Aspergillaceae</taxon>
        <taxon>Aspergillus</taxon>
        <taxon>Aspergillus subgen. Aspergillus</taxon>
    </lineage>
</organism>
<dbReference type="GO" id="GO:0005351">
    <property type="term" value="F:carbohydrate:proton symporter activity"/>
    <property type="evidence" value="ECO:0007669"/>
    <property type="project" value="TreeGrafter"/>
</dbReference>
<dbReference type="AlphaFoldDB" id="A0A1E3BAJ7"/>
<keyword evidence="5 6" id="KW-0472">Membrane</keyword>
<dbReference type="PANTHER" id="PTHR48022">
    <property type="entry name" value="PLASTIDIC GLUCOSE TRANSPORTER 4"/>
    <property type="match status" value="1"/>
</dbReference>
<evidence type="ECO:0000256" key="6">
    <source>
        <dbReference type="SAM" id="Phobius"/>
    </source>
</evidence>
<dbReference type="Proteomes" id="UP000094569">
    <property type="component" value="Unassembled WGS sequence"/>
</dbReference>
<feature type="domain" description="Major facilitator superfamily (MFS) profile" evidence="7">
    <location>
        <begin position="16"/>
        <end position="133"/>
    </location>
</feature>